<dbReference type="Proteomes" id="UP000028631">
    <property type="component" value="Unassembled WGS sequence"/>
</dbReference>
<reference evidence="1 2" key="1">
    <citation type="submission" date="2014-07" db="EMBL/GenBank/DDBJ databases">
        <title>Draft Genome Sequences of Environmental Pseudomonas syringae strains.</title>
        <authorList>
            <person name="Baltrus D.A."/>
            <person name="Berge O."/>
            <person name="Morris C."/>
        </authorList>
    </citation>
    <scope>NUCLEOTIDE SEQUENCE [LARGE SCALE GENOMIC DNA]</scope>
    <source>
        <strain evidence="1 2">GAW0119</strain>
    </source>
</reference>
<dbReference type="AlphaFoldDB" id="A0A085VN81"/>
<evidence type="ECO:0000313" key="1">
    <source>
        <dbReference type="EMBL" id="KFE56894.1"/>
    </source>
</evidence>
<dbReference type="EMBL" id="JPQU01000023">
    <property type="protein sequence ID" value="KFE56894.1"/>
    <property type="molecule type" value="Genomic_DNA"/>
</dbReference>
<name>A0A085VN81_PSESX</name>
<gene>
    <name evidence="1" type="ORF">IV01_06845</name>
</gene>
<proteinExistence type="predicted"/>
<accession>A0A085VN81</accession>
<keyword evidence="2" id="KW-1185">Reference proteome</keyword>
<protein>
    <submittedName>
        <fullName evidence="1">Uncharacterized protein</fullName>
    </submittedName>
</protein>
<dbReference type="PATRIC" id="fig|317.175.peg.1423"/>
<evidence type="ECO:0000313" key="2">
    <source>
        <dbReference type="Proteomes" id="UP000028631"/>
    </source>
</evidence>
<sequence>MKKILITFGAFLTAHLYIGYYTELGVHGGNMVFFIKKYPTFQVEFENLYTREGDHTPLARMNMVEASIIIDYCKHRLGIDTWLETEEELEACKAR</sequence>
<organism evidence="1 2">
    <name type="scientific">Pseudomonas syringae</name>
    <dbReference type="NCBI Taxonomy" id="317"/>
    <lineage>
        <taxon>Bacteria</taxon>
        <taxon>Pseudomonadati</taxon>
        <taxon>Pseudomonadota</taxon>
        <taxon>Gammaproteobacteria</taxon>
        <taxon>Pseudomonadales</taxon>
        <taxon>Pseudomonadaceae</taxon>
        <taxon>Pseudomonas</taxon>
    </lineage>
</organism>
<comment type="caution">
    <text evidence="1">The sequence shown here is derived from an EMBL/GenBank/DDBJ whole genome shotgun (WGS) entry which is preliminary data.</text>
</comment>